<gene>
    <name evidence="2" type="ORF">WKW80_25510</name>
</gene>
<name>A0ABU8W5L5_9BURK</name>
<protein>
    <submittedName>
        <fullName evidence="2">Uncharacterized protein</fullName>
    </submittedName>
</protein>
<feature type="transmembrane region" description="Helical" evidence="1">
    <location>
        <begin position="51"/>
        <end position="71"/>
    </location>
</feature>
<proteinExistence type="predicted"/>
<evidence type="ECO:0000313" key="2">
    <source>
        <dbReference type="EMBL" id="MEJ8825341.1"/>
    </source>
</evidence>
<evidence type="ECO:0000256" key="1">
    <source>
        <dbReference type="SAM" id="Phobius"/>
    </source>
</evidence>
<comment type="caution">
    <text evidence="2">The sequence shown here is derived from an EMBL/GenBank/DDBJ whole genome shotgun (WGS) entry which is preliminary data.</text>
</comment>
<keyword evidence="3" id="KW-1185">Reference proteome</keyword>
<dbReference type="RefSeq" id="WP_340366372.1">
    <property type="nucleotide sequence ID" value="NZ_JBBKZV010000021.1"/>
</dbReference>
<keyword evidence="1" id="KW-0472">Membrane</keyword>
<keyword evidence="1" id="KW-0812">Transmembrane</keyword>
<evidence type="ECO:0000313" key="3">
    <source>
        <dbReference type="Proteomes" id="UP001363010"/>
    </source>
</evidence>
<dbReference type="EMBL" id="JBBKZV010000021">
    <property type="protein sequence ID" value="MEJ8825341.1"/>
    <property type="molecule type" value="Genomic_DNA"/>
</dbReference>
<sequence>MTTRPSPPGSIGSLIIKDYQNMGHERAELNGNSFERILFRRQAKSSKWMRSLLFSTKVVFLFGGFFIEAFASTSNNEVILRFNNGSTRRYVSNDNPRRGSPVYYTNKGYLSTLDAYAVEVRRINVQLILLPARTGEEIKIGTHFSSSPGRGKIFSSDCFESGCYIQMISWPSGRNEYYSEHLETADKTDSTLLQAYVHENSMKWKSNREFQFEMPCAVYGNHIEYKPASLILVAKGWALYPTKPCAA</sequence>
<reference evidence="2 3" key="1">
    <citation type="submission" date="2024-03" db="EMBL/GenBank/DDBJ databases">
        <title>Novel species of the genus Variovorax.</title>
        <authorList>
            <person name="Liu Q."/>
            <person name="Xin Y.-H."/>
        </authorList>
    </citation>
    <scope>NUCLEOTIDE SEQUENCE [LARGE SCALE GENOMIC DNA]</scope>
    <source>
        <strain evidence="2 3">KACC 18501</strain>
    </source>
</reference>
<accession>A0ABU8W5L5</accession>
<organism evidence="2 3">
    <name type="scientific">Variovorax humicola</name>
    <dbReference type="NCBI Taxonomy" id="1769758"/>
    <lineage>
        <taxon>Bacteria</taxon>
        <taxon>Pseudomonadati</taxon>
        <taxon>Pseudomonadota</taxon>
        <taxon>Betaproteobacteria</taxon>
        <taxon>Burkholderiales</taxon>
        <taxon>Comamonadaceae</taxon>
        <taxon>Variovorax</taxon>
    </lineage>
</organism>
<dbReference type="Proteomes" id="UP001363010">
    <property type="component" value="Unassembled WGS sequence"/>
</dbReference>
<keyword evidence="1" id="KW-1133">Transmembrane helix</keyword>